<dbReference type="Pfam" id="PF01116">
    <property type="entry name" value="F_bP_aldolase"/>
    <property type="match status" value="1"/>
</dbReference>
<gene>
    <name evidence="4" type="ORF">IAC53_04115</name>
</gene>
<dbReference type="Proteomes" id="UP000824071">
    <property type="component" value="Unassembled WGS sequence"/>
</dbReference>
<dbReference type="GO" id="GO:0016832">
    <property type="term" value="F:aldehyde-lyase activity"/>
    <property type="evidence" value="ECO:0007669"/>
    <property type="project" value="InterPro"/>
</dbReference>
<feature type="binding site" evidence="3">
    <location>
        <position position="83"/>
    </location>
    <ligand>
        <name>Zn(2+)</name>
        <dbReference type="ChEBI" id="CHEBI:29105"/>
        <label>1</label>
        <note>catalytic</note>
    </ligand>
</feature>
<dbReference type="NCBIfam" id="TIGR00167">
    <property type="entry name" value="cbbA"/>
    <property type="match status" value="1"/>
</dbReference>
<dbReference type="CDD" id="cd00947">
    <property type="entry name" value="TBP_aldolase_IIB"/>
    <property type="match status" value="1"/>
</dbReference>
<protein>
    <submittedName>
        <fullName evidence="4">Class II aldolase</fullName>
    </submittedName>
</protein>
<feature type="active site" description="Proton donor" evidence="1">
    <location>
        <position position="82"/>
    </location>
</feature>
<feature type="binding site" evidence="3">
    <location>
        <position position="134"/>
    </location>
    <ligand>
        <name>Zn(2+)</name>
        <dbReference type="ChEBI" id="CHEBI:29105"/>
        <label>2</label>
    </ligand>
</feature>
<accession>A0A9D1IED8</accession>
<evidence type="ECO:0000313" key="4">
    <source>
        <dbReference type="EMBL" id="HIU35777.1"/>
    </source>
</evidence>
<evidence type="ECO:0000256" key="3">
    <source>
        <dbReference type="PIRSR" id="PIRSR001359-3"/>
    </source>
</evidence>
<feature type="binding site" evidence="2">
    <location>
        <position position="179"/>
    </location>
    <ligand>
        <name>dihydroxyacetone phosphate</name>
        <dbReference type="ChEBI" id="CHEBI:57642"/>
    </ligand>
</feature>
<comment type="cofactor">
    <cofactor evidence="3">
        <name>Zn(2+)</name>
        <dbReference type="ChEBI" id="CHEBI:29105"/>
    </cofactor>
    <text evidence="3">Binds 2 Zn(2+) ions per subunit. One is catalytic and the other provides a structural contribution.</text>
</comment>
<evidence type="ECO:0000313" key="5">
    <source>
        <dbReference type="Proteomes" id="UP000824071"/>
    </source>
</evidence>
<dbReference type="InterPro" id="IPR013785">
    <property type="entry name" value="Aldolase_TIM"/>
</dbReference>
<dbReference type="GO" id="GO:0008270">
    <property type="term" value="F:zinc ion binding"/>
    <property type="evidence" value="ECO:0007669"/>
    <property type="project" value="InterPro"/>
</dbReference>
<sequence length="279" mass="29663">MSLVTMQELLERAEQKGCAVGAFSVGNMEMVLGAVRAAEEAETPIILQIAEVRLPNSPLELMGPMMLAAAKNAAVPVAVHLDHGLRPETVHKALEMGFTSVMFDGSQLPLSENIRTVKNVVQLASDYGATVEAELGVVGGNEGEGKAHEVLCTDPADAVRFCDETGVDALAVAIGNAHGNYPVLPALRFDVLEKIHKAVSVPLVLHGGTGITPEMFRKCIRLGVRKINIATASFDALARSAKACCDEQDGAPNYFALSACEAAGVYENVKRHIAIFNMR</sequence>
<dbReference type="PIRSF" id="PIRSF001359">
    <property type="entry name" value="F_bP_aldolase_II"/>
    <property type="match status" value="1"/>
</dbReference>
<dbReference type="Gene3D" id="3.20.20.70">
    <property type="entry name" value="Aldolase class I"/>
    <property type="match status" value="1"/>
</dbReference>
<dbReference type="PROSITE" id="PS00806">
    <property type="entry name" value="ALDOLASE_CLASS_II_2"/>
    <property type="match status" value="1"/>
</dbReference>
<feature type="binding site" evidence="2">
    <location>
        <begin position="228"/>
        <end position="231"/>
    </location>
    <ligand>
        <name>dihydroxyacetone phosphate</name>
        <dbReference type="ChEBI" id="CHEBI:57642"/>
    </ligand>
</feature>
<dbReference type="PANTHER" id="PTHR30304">
    <property type="entry name" value="D-TAGATOSE-1,6-BISPHOSPHATE ALDOLASE"/>
    <property type="match status" value="1"/>
</dbReference>
<dbReference type="InterPro" id="IPR000771">
    <property type="entry name" value="FBA_II"/>
</dbReference>
<keyword evidence="3" id="KW-0479">Metal-binding</keyword>
<dbReference type="PANTHER" id="PTHR30304:SF0">
    <property type="entry name" value="D-TAGATOSE-1,6-BISPHOSPHATE ALDOLASE SUBUNIT GATY-RELATED"/>
    <property type="match status" value="1"/>
</dbReference>
<dbReference type="InterPro" id="IPR050246">
    <property type="entry name" value="Class_II_FBP_aldolase"/>
</dbReference>
<feature type="binding site" evidence="2">
    <location>
        <begin position="207"/>
        <end position="209"/>
    </location>
    <ligand>
        <name>dihydroxyacetone phosphate</name>
        <dbReference type="ChEBI" id="CHEBI:57642"/>
    </ligand>
</feature>
<feature type="binding site" evidence="3">
    <location>
        <position position="178"/>
    </location>
    <ligand>
        <name>Zn(2+)</name>
        <dbReference type="ChEBI" id="CHEBI:29105"/>
        <label>1</label>
        <note>catalytic</note>
    </ligand>
</feature>
<dbReference type="GO" id="GO:0005975">
    <property type="term" value="P:carbohydrate metabolic process"/>
    <property type="evidence" value="ECO:0007669"/>
    <property type="project" value="InterPro"/>
</dbReference>
<feature type="binding site" evidence="3">
    <location>
        <position position="206"/>
    </location>
    <ligand>
        <name>Zn(2+)</name>
        <dbReference type="ChEBI" id="CHEBI:29105"/>
        <label>1</label>
        <note>catalytic</note>
    </ligand>
</feature>
<dbReference type="SUPFAM" id="SSF51569">
    <property type="entry name" value="Aldolase"/>
    <property type="match status" value="1"/>
</dbReference>
<dbReference type="AlphaFoldDB" id="A0A9D1IED8"/>
<feature type="binding site" evidence="3">
    <location>
        <position position="104"/>
    </location>
    <ligand>
        <name>Zn(2+)</name>
        <dbReference type="ChEBI" id="CHEBI:29105"/>
        <label>2</label>
    </ligand>
</feature>
<name>A0A9D1IED8_9FIRM</name>
<dbReference type="NCBIfam" id="NF005288">
    <property type="entry name" value="PRK06806.1"/>
    <property type="match status" value="1"/>
</dbReference>
<reference evidence="4" key="2">
    <citation type="journal article" date="2021" name="PeerJ">
        <title>Extensive microbial diversity within the chicken gut microbiome revealed by metagenomics and culture.</title>
        <authorList>
            <person name="Gilroy R."/>
            <person name="Ravi A."/>
            <person name="Getino M."/>
            <person name="Pursley I."/>
            <person name="Horton D.L."/>
            <person name="Alikhan N.F."/>
            <person name="Baker D."/>
            <person name="Gharbi K."/>
            <person name="Hall N."/>
            <person name="Watson M."/>
            <person name="Adriaenssens E.M."/>
            <person name="Foster-Nyarko E."/>
            <person name="Jarju S."/>
            <person name="Secka A."/>
            <person name="Antonio M."/>
            <person name="Oren A."/>
            <person name="Chaudhuri R.R."/>
            <person name="La Ragione R."/>
            <person name="Hildebrand F."/>
            <person name="Pallen M.J."/>
        </authorList>
    </citation>
    <scope>NUCLEOTIDE SEQUENCE</scope>
    <source>
        <strain evidence="4">ChiGjej1B1-19959</strain>
    </source>
</reference>
<keyword evidence="3" id="KW-0862">Zinc</keyword>
<proteinExistence type="predicted"/>
<reference evidence="4" key="1">
    <citation type="submission" date="2020-10" db="EMBL/GenBank/DDBJ databases">
        <authorList>
            <person name="Gilroy R."/>
        </authorList>
    </citation>
    <scope>NUCLEOTIDE SEQUENCE</scope>
    <source>
        <strain evidence="4">ChiGjej1B1-19959</strain>
    </source>
</reference>
<comment type="caution">
    <text evidence="4">The sequence shown here is derived from an EMBL/GenBank/DDBJ whole genome shotgun (WGS) entry which is preliminary data.</text>
</comment>
<organism evidence="4 5">
    <name type="scientific">Candidatus Fimenecus excrementigallinarum</name>
    <dbReference type="NCBI Taxonomy" id="2840816"/>
    <lineage>
        <taxon>Bacteria</taxon>
        <taxon>Bacillati</taxon>
        <taxon>Bacillota</taxon>
        <taxon>Clostridia</taxon>
        <taxon>Candidatus Fimenecus</taxon>
    </lineage>
</organism>
<evidence type="ECO:0000256" key="2">
    <source>
        <dbReference type="PIRSR" id="PIRSR001359-2"/>
    </source>
</evidence>
<dbReference type="EMBL" id="DVMW01000028">
    <property type="protein sequence ID" value="HIU35777.1"/>
    <property type="molecule type" value="Genomic_DNA"/>
</dbReference>
<evidence type="ECO:0000256" key="1">
    <source>
        <dbReference type="PIRSR" id="PIRSR001359-1"/>
    </source>
</evidence>